<name>A0AAW9NY94_9BACL</name>
<dbReference type="AlphaFoldDB" id="A0AAW9NY94"/>
<keyword evidence="1" id="KW-0812">Transmembrane</keyword>
<evidence type="ECO:0000256" key="1">
    <source>
        <dbReference type="SAM" id="Phobius"/>
    </source>
</evidence>
<keyword evidence="3" id="KW-1185">Reference proteome</keyword>
<protein>
    <recommendedName>
        <fullName evidence="4">YtzI protein</fullName>
    </recommendedName>
</protein>
<accession>A0AAW9NY94</accession>
<reference evidence="2 3" key="1">
    <citation type="submission" date="2023-03" db="EMBL/GenBank/DDBJ databases">
        <title>Bacillus Genome Sequencing.</title>
        <authorList>
            <person name="Dunlap C."/>
        </authorList>
    </citation>
    <scope>NUCLEOTIDE SEQUENCE [LARGE SCALE GENOMIC DNA]</scope>
    <source>
        <strain evidence="2 3">B-59205</strain>
    </source>
</reference>
<dbReference type="Proteomes" id="UP001344888">
    <property type="component" value="Unassembled WGS sequence"/>
</dbReference>
<dbReference type="RefSeq" id="WP_193768899.1">
    <property type="nucleotide sequence ID" value="NZ_JARSFG010000026.1"/>
</dbReference>
<keyword evidence="1" id="KW-1133">Transmembrane helix</keyword>
<gene>
    <name evidence="2" type="ORF">P9B03_17555</name>
</gene>
<evidence type="ECO:0000313" key="2">
    <source>
        <dbReference type="EMBL" id="MEC1180303.1"/>
    </source>
</evidence>
<comment type="caution">
    <text evidence="2">The sequence shown here is derived from an EMBL/GenBank/DDBJ whole genome shotgun (WGS) entry which is preliminary data.</text>
</comment>
<sequence>MNLALVFIVVIAIMTMFAIAIVWVARLNNFSTKQTIDPMPTKQENERQEK</sequence>
<evidence type="ECO:0000313" key="3">
    <source>
        <dbReference type="Proteomes" id="UP001344888"/>
    </source>
</evidence>
<organism evidence="2 3">
    <name type="scientific">Metasolibacillus meyeri</name>
    <dbReference type="NCBI Taxonomy" id="1071052"/>
    <lineage>
        <taxon>Bacteria</taxon>
        <taxon>Bacillati</taxon>
        <taxon>Bacillota</taxon>
        <taxon>Bacilli</taxon>
        <taxon>Bacillales</taxon>
        <taxon>Caryophanaceae</taxon>
        <taxon>Metasolibacillus</taxon>
    </lineage>
</organism>
<proteinExistence type="predicted"/>
<feature type="transmembrane region" description="Helical" evidence="1">
    <location>
        <begin position="6"/>
        <end position="25"/>
    </location>
</feature>
<keyword evidence="1" id="KW-0472">Membrane</keyword>
<evidence type="ECO:0008006" key="4">
    <source>
        <dbReference type="Google" id="ProtNLM"/>
    </source>
</evidence>
<dbReference type="EMBL" id="JARSFG010000026">
    <property type="protein sequence ID" value="MEC1180303.1"/>
    <property type="molecule type" value="Genomic_DNA"/>
</dbReference>